<keyword evidence="2" id="KW-1185">Reference proteome</keyword>
<keyword evidence="1" id="KW-0326">Glycosidase</keyword>
<protein>
    <submittedName>
        <fullName evidence="1">Pseudouridine-5'-phosphate glycosidase</fullName>
    </submittedName>
</protein>
<proteinExistence type="predicted"/>
<reference evidence="1" key="1">
    <citation type="submission" date="2021-01" db="EMBL/GenBank/DDBJ databases">
        <authorList>
            <person name="Sun Q."/>
        </authorList>
    </citation>
    <scope>NUCLEOTIDE SEQUENCE</scope>
    <source>
        <strain evidence="1">YIM B02566</strain>
    </source>
</reference>
<sequence length="305" mass="32040">MNQFLNIAPQVAEAIQEKRPVVALESTIIAHGMAFPQNAETAFAVEKIIRDEGAVPATIAVRAGKLKVGLSETEIETLARNGPSIAKLSTRDLPHAVALERDGATTVASTMRIAALAGIHVFATGGIGGVHRGAAETFDISADLGEMALSNVAVVTAGAKAILDLALTIEKLETLGVPVVGYGTDDFPAFYSRHSGLKCPMRVDRPEDMARLMKAKWGLGLAGGVVVANPIPAEFEIPAAEITPLVEKAVAEARDQKIEGRAVTPFLLSRLARATAGRSLAANIELVKNNAAVAARIAKAYWELP</sequence>
<accession>A0ACC5R9H1</accession>
<evidence type="ECO:0000313" key="1">
    <source>
        <dbReference type="EMBL" id="MBK1869272.1"/>
    </source>
</evidence>
<gene>
    <name evidence="1" type="ORF">JHL16_23125</name>
</gene>
<dbReference type="EMBL" id="JAENHL010000008">
    <property type="protein sequence ID" value="MBK1869272.1"/>
    <property type="molecule type" value="Genomic_DNA"/>
</dbReference>
<name>A0ACC5R9H1_9HYPH</name>
<dbReference type="Proteomes" id="UP000616151">
    <property type="component" value="Unassembled WGS sequence"/>
</dbReference>
<keyword evidence="1" id="KW-0378">Hydrolase</keyword>
<evidence type="ECO:0000313" key="2">
    <source>
        <dbReference type="Proteomes" id="UP000616151"/>
    </source>
</evidence>
<organism evidence="1 2">
    <name type="scientific">Taklimakanibacter albus</name>
    <dbReference type="NCBI Taxonomy" id="2800327"/>
    <lineage>
        <taxon>Bacteria</taxon>
        <taxon>Pseudomonadati</taxon>
        <taxon>Pseudomonadota</taxon>
        <taxon>Alphaproteobacteria</taxon>
        <taxon>Hyphomicrobiales</taxon>
        <taxon>Aestuariivirgaceae</taxon>
        <taxon>Taklimakanibacter</taxon>
    </lineage>
</organism>
<comment type="caution">
    <text evidence="1">The sequence shown here is derived from an EMBL/GenBank/DDBJ whole genome shotgun (WGS) entry which is preliminary data.</text>
</comment>